<feature type="transmembrane region" description="Helical" evidence="10">
    <location>
        <begin position="20"/>
        <end position="38"/>
    </location>
</feature>
<sequence length="518" mass="59263">MIELQVPHLPDAFRGQVARSALYISIFLWAVPLLEYIFRKRVRRNGSVPVIGLPSGTHLKDARQKFYSDAQSMLLEGYTKFKGSPFYVPTPLGERLMIPPKYVEELKGAPMEDVDFVGTFFEMFEGKYTTMGSRSQLHPRVTRLQLNQHMESILQPVREEIIDTFEDEVKVGSEWTEVPFADKLTWIVARASSRMFGGKELARNAPWLKATQDFAMDGFIGAQKIKQYPKLIRPFVAPFIAELRRIPRHHGAVRKAVSSILEARGYDPRKPVGSRTTSKPSDFLQWMIDDAQPGEEKPEFLAEILLKISFAALHTSAASPMQLVYDLCEHPEYIAPLREEVDKVMNEHPVLDKRALGKLRKLDSFMKESLRFNPLLLVTFERIIHNGYTLSDGFQIPPGTFVGSPSQAIAMNPEVYPDPEKFDGWRHEKMLQAVEKDPSAAGRTKWASANLDNMAFGYGRHACPGRFFADYEIKLIMAHLLSTYDFEYVKEQKERPANLNAETQMIPNHQAKIRMRRR</sequence>
<evidence type="ECO:0000256" key="8">
    <source>
        <dbReference type="PIRSR" id="PIRSR602403-1"/>
    </source>
</evidence>
<keyword evidence="12" id="KW-1185">Reference proteome</keyword>
<name>A0A9P4PU49_9PLEO</name>
<dbReference type="InterPro" id="IPR017972">
    <property type="entry name" value="Cyt_P450_CS"/>
</dbReference>
<dbReference type="GO" id="GO:0004497">
    <property type="term" value="F:monooxygenase activity"/>
    <property type="evidence" value="ECO:0007669"/>
    <property type="project" value="UniProtKB-KW"/>
</dbReference>
<organism evidence="11 12">
    <name type="scientific">Karstenula rhodostoma CBS 690.94</name>
    <dbReference type="NCBI Taxonomy" id="1392251"/>
    <lineage>
        <taxon>Eukaryota</taxon>
        <taxon>Fungi</taxon>
        <taxon>Dikarya</taxon>
        <taxon>Ascomycota</taxon>
        <taxon>Pezizomycotina</taxon>
        <taxon>Dothideomycetes</taxon>
        <taxon>Pleosporomycetidae</taxon>
        <taxon>Pleosporales</taxon>
        <taxon>Massarineae</taxon>
        <taxon>Didymosphaeriaceae</taxon>
        <taxon>Karstenula</taxon>
    </lineage>
</organism>
<evidence type="ECO:0000256" key="10">
    <source>
        <dbReference type="SAM" id="Phobius"/>
    </source>
</evidence>
<comment type="cofactor">
    <cofactor evidence="1 8">
        <name>heme</name>
        <dbReference type="ChEBI" id="CHEBI:30413"/>
    </cofactor>
</comment>
<evidence type="ECO:0000313" key="11">
    <source>
        <dbReference type="EMBL" id="KAF2449313.1"/>
    </source>
</evidence>
<dbReference type="PANTHER" id="PTHR46206">
    <property type="entry name" value="CYTOCHROME P450"/>
    <property type="match status" value="1"/>
</dbReference>
<evidence type="ECO:0000256" key="1">
    <source>
        <dbReference type="ARBA" id="ARBA00001971"/>
    </source>
</evidence>
<dbReference type="Pfam" id="PF00067">
    <property type="entry name" value="p450"/>
    <property type="match status" value="1"/>
</dbReference>
<dbReference type="GO" id="GO:0005506">
    <property type="term" value="F:iron ion binding"/>
    <property type="evidence" value="ECO:0007669"/>
    <property type="project" value="InterPro"/>
</dbReference>
<comment type="caution">
    <text evidence="11">The sequence shown here is derived from an EMBL/GenBank/DDBJ whole genome shotgun (WGS) entry which is preliminary data.</text>
</comment>
<evidence type="ECO:0000256" key="5">
    <source>
        <dbReference type="ARBA" id="ARBA00023002"/>
    </source>
</evidence>
<feature type="binding site" description="axial binding residue" evidence="8">
    <location>
        <position position="463"/>
    </location>
    <ligand>
        <name>heme</name>
        <dbReference type="ChEBI" id="CHEBI:30413"/>
    </ligand>
    <ligandPart>
        <name>Fe</name>
        <dbReference type="ChEBI" id="CHEBI:18248"/>
    </ligandPart>
</feature>
<keyword evidence="5 9" id="KW-0560">Oxidoreductase</keyword>
<dbReference type="PRINTS" id="PR00385">
    <property type="entry name" value="P450"/>
</dbReference>
<dbReference type="OrthoDB" id="1844152at2759"/>
<dbReference type="GO" id="GO:0016705">
    <property type="term" value="F:oxidoreductase activity, acting on paired donors, with incorporation or reduction of molecular oxygen"/>
    <property type="evidence" value="ECO:0007669"/>
    <property type="project" value="InterPro"/>
</dbReference>
<dbReference type="Proteomes" id="UP000799764">
    <property type="component" value="Unassembled WGS sequence"/>
</dbReference>
<dbReference type="SUPFAM" id="SSF48264">
    <property type="entry name" value="Cytochrome P450"/>
    <property type="match status" value="1"/>
</dbReference>
<dbReference type="GO" id="GO:0020037">
    <property type="term" value="F:heme binding"/>
    <property type="evidence" value="ECO:0007669"/>
    <property type="project" value="InterPro"/>
</dbReference>
<keyword evidence="8 9" id="KW-0349">Heme</keyword>
<comment type="similarity">
    <text evidence="3 9">Belongs to the cytochrome P450 family.</text>
</comment>
<dbReference type="AlphaFoldDB" id="A0A9P4PU49"/>
<keyword evidence="10" id="KW-0472">Membrane</keyword>
<dbReference type="Gene3D" id="1.10.630.10">
    <property type="entry name" value="Cytochrome P450"/>
    <property type="match status" value="1"/>
</dbReference>
<dbReference type="EMBL" id="MU001494">
    <property type="protein sequence ID" value="KAF2449313.1"/>
    <property type="molecule type" value="Genomic_DNA"/>
</dbReference>
<dbReference type="InterPro" id="IPR002403">
    <property type="entry name" value="Cyt_P450_E_grp-IV"/>
</dbReference>
<evidence type="ECO:0000256" key="7">
    <source>
        <dbReference type="ARBA" id="ARBA00023033"/>
    </source>
</evidence>
<accession>A0A9P4PU49</accession>
<evidence type="ECO:0000256" key="2">
    <source>
        <dbReference type="ARBA" id="ARBA00004685"/>
    </source>
</evidence>
<keyword evidence="10" id="KW-0812">Transmembrane</keyword>
<evidence type="ECO:0000256" key="6">
    <source>
        <dbReference type="ARBA" id="ARBA00023004"/>
    </source>
</evidence>
<comment type="pathway">
    <text evidence="2">Mycotoxin biosynthesis.</text>
</comment>
<gene>
    <name evidence="11" type="ORF">P171DRAFT_427519</name>
</gene>
<evidence type="ECO:0000256" key="4">
    <source>
        <dbReference type="ARBA" id="ARBA00022723"/>
    </source>
</evidence>
<evidence type="ECO:0000256" key="9">
    <source>
        <dbReference type="RuleBase" id="RU000461"/>
    </source>
</evidence>
<dbReference type="CDD" id="cd11041">
    <property type="entry name" value="CYP503A1-like"/>
    <property type="match status" value="1"/>
</dbReference>
<dbReference type="PRINTS" id="PR00465">
    <property type="entry name" value="EP450IV"/>
</dbReference>
<protein>
    <submittedName>
        <fullName evidence="11">Cytochrome P450</fullName>
    </submittedName>
</protein>
<proteinExistence type="inferred from homology"/>
<evidence type="ECO:0000256" key="3">
    <source>
        <dbReference type="ARBA" id="ARBA00010617"/>
    </source>
</evidence>
<keyword evidence="4 8" id="KW-0479">Metal-binding</keyword>
<dbReference type="InterPro" id="IPR036396">
    <property type="entry name" value="Cyt_P450_sf"/>
</dbReference>
<keyword evidence="10" id="KW-1133">Transmembrane helix</keyword>
<reference evidence="11" key="1">
    <citation type="journal article" date="2020" name="Stud. Mycol.">
        <title>101 Dothideomycetes genomes: a test case for predicting lifestyles and emergence of pathogens.</title>
        <authorList>
            <person name="Haridas S."/>
            <person name="Albert R."/>
            <person name="Binder M."/>
            <person name="Bloem J."/>
            <person name="Labutti K."/>
            <person name="Salamov A."/>
            <person name="Andreopoulos B."/>
            <person name="Baker S."/>
            <person name="Barry K."/>
            <person name="Bills G."/>
            <person name="Bluhm B."/>
            <person name="Cannon C."/>
            <person name="Castanera R."/>
            <person name="Culley D."/>
            <person name="Daum C."/>
            <person name="Ezra D."/>
            <person name="Gonzalez J."/>
            <person name="Henrissat B."/>
            <person name="Kuo A."/>
            <person name="Liang C."/>
            <person name="Lipzen A."/>
            <person name="Lutzoni F."/>
            <person name="Magnuson J."/>
            <person name="Mondo S."/>
            <person name="Nolan M."/>
            <person name="Ohm R."/>
            <person name="Pangilinan J."/>
            <person name="Park H.-J."/>
            <person name="Ramirez L."/>
            <person name="Alfaro M."/>
            <person name="Sun H."/>
            <person name="Tritt A."/>
            <person name="Yoshinaga Y."/>
            <person name="Zwiers L.-H."/>
            <person name="Turgeon B."/>
            <person name="Goodwin S."/>
            <person name="Spatafora J."/>
            <person name="Crous P."/>
            <person name="Grigoriev I."/>
        </authorList>
    </citation>
    <scope>NUCLEOTIDE SEQUENCE</scope>
    <source>
        <strain evidence="11">CBS 690.94</strain>
    </source>
</reference>
<dbReference type="PANTHER" id="PTHR46206:SF6">
    <property type="entry name" value="CYTOCHROME P450 MONOOXYGENASE AN1598-RELATED"/>
    <property type="match status" value="1"/>
</dbReference>
<keyword evidence="6 8" id="KW-0408">Iron</keyword>
<dbReference type="PROSITE" id="PS00086">
    <property type="entry name" value="CYTOCHROME_P450"/>
    <property type="match status" value="1"/>
</dbReference>
<evidence type="ECO:0000313" key="12">
    <source>
        <dbReference type="Proteomes" id="UP000799764"/>
    </source>
</evidence>
<keyword evidence="7 9" id="KW-0503">Monooxygenase</keyword>
<dbReference type="InterPro" id="IPR001128">
    <property type="entry name" value="Cyt_P450"/>
</dbReference>